<accession>A0ACB0LWH2</accession>
<dbReference type="EMBL" id="CASHSV030000716">
    <property type="protein sequence ID" value="CAJ2673225.1"/>
    <property type="molecule type" value="Genomic_DNA"/>
</dbReference>
<sequence length="400" mass="44357">MLRTTSLTSEQYFTRIPPSWLPPHRNHSNSRITFTTHHHHKSLVVKYSKMTVTPRISVNDGNLVVHGKTILSGVPDNIVLTPGTGKGIVTGAFIGATDSNSKSYVGWVLHLDRVPVRYGTLPVIGTSVGGSGTPTSAPRPPPAKRTREEDPPVEESGMGACSKFPVPRCFTVDRFFEKYPPEVFEAERAAILNQEPEVRKEQHARDMAAVVRMISSSLVLGDERESLVEQLNTAQAMHERAKGRINQLKIVVDDLKEKQKRWGDQLDEHRKRGEELDAARAEIERLNTAMAPGENEHKAAEGLTTRADLVKVIAQLSHDFVEGTEYAFENAVQQIKCLNPDVELVTRGMHVNGQVKDGQIVIPAGLADSDEEEEDAEGVFEEGHEDEQGDGHEQEDRCEE</sequence>
<comment type="caution">
    <text evidence="1">The sequence shown here is derived from an EMBL/GenBank/DDBJ whole genome shotgun (WGS) entry which is preliminary data.</text>
</comment>
<organism evidence="1 2">
    <name type="scientific">Trifolium pratense</name>
    <name type="common">Red clover</name>
    <dbReference type="NCBI Taxonomy" id="57577"/>
    <lineage>
        <taxon>Eukaryota</taxon>
        <taxon>Viridiplantae</taxon>
        <taxon>Streptophyta</taxon>
        <taxon>Embryophyta</taxon>
        <taxon>Tracheophyta</taxon>
        <taxon>Spermatophyta</taxon>
        <taxon>Magnoliopsida</taxon>
        <taxon>eudicotyledons</taxon>
        <taxon>Gunneridae</taxon>
        <taxon>Pentapetalae</taxon>
        <taxon>rosids</taxon>
        <taxon>fabids</taxon>
        <taxon>Fabales</taxon>
        <taxon>Fabaceae</taxon>
        <taxon>Papilionoideae</taxon>
        <taxon>50 kb inversion clade</taxon>
        <taxon>NPAAA clade</taxon>
        <taxon>Hologalegina</taxon>
        <taxon>IRL clade</taxon>
        <taxon>Trifolieae</taxon>
        <taxon>Trifolium</taxon>
    </lineage>
</organism>
<protein>
    <submittedName>
        <fullName evidence="1">Uncharacterized protein</fullName>
    </submittedName>
</protein>
<evidence type="ECO:0000313" key="2">
    <source>
        <dbReference type="Proteomes" id="UP001177021"/>
    </source>
</evidence>
<gene>
    <name evidence="1" type="ORF">MILVUS5_LOCUS36731</name>
</gene>
<dbReference type="Proteomes" id="UP001177021">
    <property type="component" value="Unassembled WGS sequence"/>
</dbReference>
<reference evidence="1" key="1">
    <citation type="submission" date="2023-10" db="EMBL/GenBank/DDBJ databases">
        <authorList>
            <person name="Rodriguez Cubillos JULIANA M."/>
            <person name="De Vega J."/>
        </authorList>
    </citation>
    <scope>NUCLEOTIDE SEQUENCE</scope>
</reference>
<proteinExistence type="predicted"/>
<evidence type="ECO:0000313" key="1">
    <source>
        <dbReference type="EMBL" id="CAJ2673225.1"/>
    </source>
</evidence>
<name>A0ACB0LWH2_TRIPR</name>
<keyword evidence="2" id="KW-1185">Reference proteome</keyword>